<dbReference type="NCBIfam" id="NF033175">
    <property type="entry name" value="fuso_auto_Nterm"/>
    <property type="match status" value="1"/>
</dbReference>
<accession>A0A241Q3U7</accession>
<reference evidence="2 3" key="1">
    <citation type="submission" date="2017-06" db="EMBL/GenBank/DDBJ databases">
        <title>Genome sequencing of Fusobacterium nucleatum subsp. polymorphum KCOM 1275 (=ChDC F310).</title>
        <authorList>
            <person name="Kook J.-K."/>
            <person name="Park S.-N."/>
            <person name="Lim Y.K."/>
            <person name="Roh H."/>
        </authorList>
    </citation>
    <scope>NUCLEOTIDE SEQUENCE [LARGE SCALE GENOMIC DNA]</scope>
    <source>
        <strain evidence="2 3">KCOM 1275</strain>
    </source>
</reference>
<evidence type="ECO:0000313" key="3">
    <source>
        <dbReference type="Proteomes" id="UP000197638"/>
    </source>
</evidence>
<dbReference type="SUPFAM" id="SSF103515">
    <property type="entry name" value="Autotransporter"/>
    <property type="match status" value="1"/>
</dbReference>
<name>A0A241Q3U7_FUSNP</name>
<sequence length="2443" mass="260306">MVNNNLYKVENTLRSIAKRYKSVKYSLGLAILFLMMGVSAFSEEVVAQEAVAQQEVMTNEQIASSKDNLKDSIGGLKSKIDTARAENEKGLAGLRLELIQLMEQGDQVVKSPWMSWQFGANYMYNKWNGTYKGRGDKAEKYPYEGLFTRSTNAFVRSANIQNKAQLETFNKLLSDIGETKSNGVSALNTDSANDGKEYGLLERKLIEEQPHTIQVSAAIRPRNIVKTDVQLNVTFNEITAPRPGAELSAPSTPSAPNINIPSFSPVAPNVEAPIIPAPPTFAVVLGADCNQNCASNGIPRQLTQANFLNSGVGKDNHQNQRLVLHYTWSHGILAEQRYAFKMYRDGNGIHSDFPGSSELNAITHDTATEIYFNSYNFDRNGANEFASGVQNSMGTDKNHQYFFIGGSRFWEVDNFLAGHPNFTFNAGRTVNLGGILSLGMVSQENDATLTNKGTITDAKEKDDPWIKNMPYDASGAGVGKYLTIHGPTGDYYVSRSTDGYVGYKVGIAQVEENSVAGWGGAAYGIANGQLLLNEGIIDFRGERSIGMYVYRPHQSTSGYDFDSSYAKLQNKGKIFLSGKESYGMKFASNADSSAEMTNEAAGVITLRKNPNSTKGDLADRADNSAAMALMADASVSNKVSLASGKAVNKGKINLQDNISNALGMFVNIDSDMTNQNEINISALAQKDGNGKYKPNVGMRADQVESQYSTAASFDTKVINDTAGKINITGQAGLGMFASGKQNTGTAQAVNRGTITIDKNTETADAKKSKFNFGMLSSKEGKITNDTDGKILVKKSENSVGMASLIETIGGTPKVSKAENKGIIEASGEKTTGVYNTGEFLMDNNNAKISALAKQSIGVYAKGMDTNTKTILKAGTVTAANSGVGLYSDKSKITLDNTGGNLRLVADNGGLLFYNYQSDDSTNPSGKFELIGTTANPVTARIKDGGYGFYLKNATITNGTVPGVTTFLNGMFTKGSSVPKLKMVLEDGGTLMILDKPQGGELTLTGVSTLQNINTSLGDNVEIDGVASGKYKVYSVYRGSLKMDQNVNLDNTMSTATPDAYYKVDFRSSNMTLDAGKTVSGTQSGQVALFQGNYDETGDVGTVDKVKITNNGKISLSGNSGAKTTTAMAGDFVTLTNNKDVEVTGDKAVGMFGAGGSKVLNNTNGTITVGKEGVALYGVNKLGTSTLGDKTISLVNKGKITAVSGKESPYGIYAKNDLSLATRANAKVTNEGTIDFTSAKKSIGAYVEDATLTNTGKMLIGEEGVGIFSKNSDVISSGDITLTKKAIAFNLDGTFTGRTLNFTSKITLTDDDNTIFNFKNATFDTTGLTGFTDNLNIVSNNKSYSYFSLKDSTLTYNRDKTFTGKNVKFVNANTSKVDWRSNLTLNGDSNVAFYANGTSGAGPEVKIASGKTITLAGDKTVGVYSAGGARVQNAGNIVVGSNGAALYSKDNGTLINTGKLTLGKNSAGIYLAEGAGSLSHSGAGLIESTAEGAKGIVVKSSSAGNFTNDAKIKLTGASSIGVYSTGNTRTFSNNGDIEVGDTTSSNQSVGIYMLNSGIVKNYKSVKAGNKSIGIYGKDISLENANSTVEVGDGATGIYSKDGNVDLKAGSKLTIGKALGTNQEAVGLYHTGTAAGTINNNLSSLTIGTGSIGLVVAGSGATTLNNNMTNINLRGDAVYTYTSNTRSTVHGRTKITSTGDGNYGYYVAGNLTNYAGTGNMDFSSGTGNVGIYSSYSTGNAVARNYANINVGKSDLENELYSIGMAAGYTNKDNPSQNRIGHVINEGTITVGYENSIGMFASGIGSTAENKGNIDITAKNGIGMFLEAGARGINRGNITIEAGAEKAIGVYATGEGTIFKNYGTIEIKANNSKGIVTANKASVESGSIEPTIASGVTGAKTTHEIIGTQAGNKMFGDKELVIKQGALSPTVVRQGNQVLTPDTIDVNGTNLQVRNSNGIVTNLSNAGRLDLGGTASRIGMYVDTSGVNFTNPIQGLQYLSGLKKADLIIGAEAAEYTNAKTITVGKNILARYNKAIENTSLDEWGIISGSLTWAAAPGQMDGSGKLISVIMTKTDYKAYAGKDNNAYNFLDGLEQRYDKNALDSREKKVFNKLNGIGKNERILLSQAFDEMMGHQYANVQQRVQATGIILDKEFNYLRDEWRTASKDSNKIKTFGTKGEYKTNTAGVIDYKYNAYGVAYVHENEDIKLGRGIGWYTGIVQNTIKFKDIGNSKEEQLQGKVGILKSVPFDDNNSLNWTISGELSVGYNKMHRKFLVVDEVFNAKAKYYNYGIGIRNEIGKEIRLSEGFTLRPYGALKVEYGRISKIREKSGEVKLEVKSNDYISVKPEIGAELAFKHYFGAKTFRAGLGVAYENELGRVANGKNKARVVDTTADYFNIRGEKEDRKGNVKFDLNLGLDNQRFGVTGNVGYDTKGQNVRGGLGLRVIF</sequence>
<feature type="domain" description="Autotransporter" evidence="1">
    <location>
        <begin position="2150"/>
        <end position="2443"/>
    </location>
</feature>
<dbReference type="InterPro" id="IPR053787">
    <property type="entry name" value="Autotransptr-assoc_N"/>
</dbReference>
<proteinExistence type="predicted"/>
<protein>
    <submittedName>
        <fullName evidence="2">Autotransporter domain-containing protein</fullName>
    </submittedName>
</protein>
<dbReference type="InterPro" id="IPR036709">
    <property type="entry name" value="Autotransporte_beta_dom_sf"/>
</dbReference>
<organism evidence="2 3">
    <name type="scientific">Fusobacterium nucleatum subsp. polymorphum</name>
    <name type="common">Fusobacterium polymorphum</name>
    <dbReference type="NCBI Taxonomy" id="76857"/>
    <lineage>
        <taxon>Bacteria</taxon>
        <taxon>Fusobacteriati</taxon>
        <taxon>Fusobacteriota</taxon>
        <taxon>Fusobacteriia</taxon>
        <taxon>Fusobacteriales</taxon>
        <taxon>Fusobacteriaceae</taxon>
        <taxon>Fusobacterium</taxon>
    </lineage>
</organism>
<dbReference type="Pfam" id="PF03797">
    <property type="entry name" value="Autotransporter"/>
    <property type="match status" value="1"/>
</dbReference>
<evidence type="ECO:0000259" key="1">
    <source>
        <dbReference type="PROSITE" id="PS51208"/>
    </source>
</evidence>
<dbReference type="Proteomes" id="UP000197638">
    <property type="component" value="Chromosome"/>
</dbReference>
<dbReference type="SMART" id="SM00869">
    <property type="entry name" value="Autotransporter"/>
    <property type="match status" value="1"/>
</dbReference>
<dbReference type="InterPro" id="IPR005546">
    <property type="entry name" value="Autotransporte_beta"/>
</dbReference>
<evidence type="ECO:0000313" key="2">
    <source>
        <dbReference type="EMBL" id="ASG29455.1"/>
    </source>
</evidence>
<dbReference type="PROSITE" id="PS51208">
    <property type="entry name" value="AUTOTRANSPORTER"/>
    <property type="match status" value="1"/>
</dbReference>
<dbReference type="RefSeq" id="WP_088765494.1">
    <property type="nucleotide sequence ID" value="NZ_CP022123.1"/>
</dbReference>
<dbReference type="EMBL" id="CP022123">
    <property type="protein sequence ID" value="ASG29455.1"/>
    <property type="molecule type" value="Genomic_DNA"/>
</dbReference>
<gene>
    <name evidence="2" type="ORF">CBG61_11630</name>
</gene>